<evidence type="ECO:0000313" key="2">
    <source>
        <dbReference type="Proteomes" id="UP000054166"/>
    </source>
</evidence>
<dbReference type="EMBL" id="KN832970">
    <property type="protein sequence ID" value="KIM92187.1"/>
    <property type="molecule type" value="Genomic_DNA"/>
</dbReference>
<dbReference type="HOGENOM" id="CLU_997883_0_0_1"/>
<proteinExistence type="predicted"/>
<dbReference type="AlphaFoldDB" id="A0A0C3CRB0"/>
<dbReference type="OrthoDB" id="2780918at2759"/>
<organism evidence="1 2">
    <name type="scientific">Piloderma croceum (strain F 1598)</name>
    <dbReference type="NCBI Taxonomy" id="765440"/>
    <lineage>
        <taxon>Eukaryota</taxon>
        <taxon>Fungi</taxon>
        <taxon>Dikarya</taxon>
        <taxon>Basidiomycota</taxon>
        <taxon>Agaricomycotina</taxon>
        <taxon>Agaricomycetes</taxon>
        <taxon>Agaricomycetidae</taxon>
        <taxon>Atheliales</taxon>
        <taxon>Atheliaceae</taxon>
        <taxon>Piloderma</taxon>
    </lineage>
</organism>
<dbReference type="InParanoid" id="A0A0C3CRB0"/>
<sequence length="279" mass="31901">MMQNVTNIRHLNLKNTSMLCNGHLFLDCTCTGHLGRIFSNVRELRIDGNICMTVQKWPRPFSYGDWSQLDYVEGSVSTLYRLSLISRIRKLRVPSPREPKHTVIGRTSHTDAFLDLVRTANPEALSFGIDLQSKLADVTFFRELAQALLMLKFLAVSVTSSTAVIQDLIIALKPLQNVPLIFLAVRIRGRSFEKKEPLSDEHWQTALQPIASSIEYIEFKNTGTYWTVKMDGNYAICTKFPELKVNRRRRDGRYELLVLSKSIVPRRKRLEGSGRTSDV</sequence>
<protein>
    <submittedName>
        <fullName evidence="1">Uncharacterized protein</fullName>
    </submittedName>
</protein>
<reference evidence="1 2" key="1">
    <citation type="submission" date="2014-04" db="EMBL/GenBank/DDBJ databases">
        <authorList>
            <consortium name="DOE Joint Genome Institute"/>
            <person name="Kuo A."/>
            <person name="Tarkka M."/>
            <person name="Buscot F."/>
            <person name="Kohler A."/>
            <person name="Nagy L.G."/>
            <person name="Floudas D."/>
            <person name="Copeland A."/>
            <person name="Barry K.W."/>
            <person name="Cichocki N."/>
            <person name="Veneault-Fourrey C."/>
            <person name="LaButti K."/>
            <person name="Lindquist E.A."/>
            <person name="Lipzen A."/>
            <person name="Lundell T."/>
            <person name="Morin E."/>
            <person name="Murat C."/>
            <person name="Sun H."/>
            <person name="Tunlid A."/>
            <person name="Henrissat B."/>
            <person name="Grigoriev I.V."/>
            <person name="Hibbett D.S."/>
            <person name="Martin F."/>
            <person name="Nordberg H.P."/>
            <person name="Cantor M.N."/>
            <person name="Hua S.X."/>
        </authorList>
    </citation>
    <scope>NUCLEOTIDE SEQUENCE [LARGE SCALE GENOMIC DNA]</scope>
    <source>
        <strain evidence="1 2">F 1598</strain>
    </source>
</reference>
<reference evidence="2" key="2">
    <citation type="submission" date="2015-01" db="EMBL/GenBank/DDBJ databases">
        <title>Evolutionary Origins and Diversification of the Mycorrhizal Mutualists.</title>
        <authorList>
            <consortium name="DOE Joint Genome Institute"/>
            <consortium name="Mycorrhizal Genomics Consortium"/>
            <person name="Kohler A."/>
            <person name="Kuo A."/>
            <person name="Nagy L.G."/>
            <person name="Floudas D."/>
            <person name="Copeland A."/>
            <person name="Barry K.W."/>
            <person name="Cichocki N."/>
            <person name="Veneault-Fourrey C."/>
            <person name="LaButti K."/>
            <person name="Lindquist E.A."/>
            <person name="Lipzen A."/>
            <person name="Lundell T."/>
            <person name="Morin E."/>
            <person name="Murat C."/>
            <person name="Riley R."/>
            <person name="Ohm R."/>
            <person name="Sun H."/>
            <person name="Tunlid A."/>
            <person name="Henrissat B."/>
            <person name="Grigoriev I.V."/>
            <person name="Hibbett D.S."/>
            <person name="Martin F."/>
        </authorList>
    </citation>
    <scope>NUCLEOTIDE SEQUENCE [LARGE SCALE GENOMIC DNA]</scope>
    <source>
        <strain evidence="2">F 1598</strain>
    </source>
</reference>
<gene>
    <name evidence="1" type="ORF">PILCRDRAFT_83451</name>
</gene>
<accession>A0A0C3CRB0</accession>
<dbReference type="Proteomes" id="UP000054166">
    <property type="component" value="Unassembled WGS sequence"/>
</dbReference>
<name>A0A0C3CRB0_PILCF</name>
<keyword evidence="2" id="KW-1185">Reference proteome</keyword>
<evidence type="ECO:0000313" key="1">
    <source>
        <dbReference type="EMBL" id="KIM92187.1"/>
    </source>
</evidence>